<gene>
    <name evidence="3" type="ORF">NCTC7908_00089</name>
</gene>
<evidence type="ECO:0000256" key="1">
    <source>
        <dbReference type="SAM" id="Coils"/>
    </source>
</evidence>
<dbReference type="AlphaFoldDB" id="A0ABD7MQC8"/>
<organism evidence="3 4">
    <name type="scientific">Corynebacterium ulcerans</name>
    <dbReference type="NCBI Taxonomy" id="65058"/>
    <lineage>
        <taxon>Bacteria</taxon>
        <taxon>Bacillati</taxon>
        <taxon>Actinomycetota</taxon>
        <taxon>Actinomycetes</taxon>
        <taxon>Mycobacteriales</taxon>
        <taxon>Corynebacteriaceae</taxon>
        <taxon>Corynebacterium</taxon>
    </lineage>
</organism>
<reference evidence="3 4" key="1">
    <citation type="submission" date="2018-06" db="EMBL/GenBank/DDBJ databases">
        <authorList>
            <consortium name="Pathogen Informatics"/>
            <person name="Doyle S."/>
        </authorList>
    </citation>
    <scope>NUCLEOTIDE SEQUENCE [LARGE SCALE GENOMIC DNA]</scope>
    <source>
        <strain evidence="3 4">NCTC7908</strain>
    </source>
</reference>
<dbReference type="RefSeq" id="WP_095075666.1">
    <property type="nucleotide sequence ID" value="NZ_CP068134.1"/>
</dbReference>
<evidence type="ECO:0000313" key="4">
    <source>
        <dbReference type="Proteomes" id="UP000248741"/>
    </source>
</evidence>
<dbReference type="Proteomes" id="UP000248741">
    <property type="component" value="Chromosome 1"/>
</dbReference>
<evidence type="ECO:0000313" key="3">
    <source>
        <dbReference type="EMBL" id="SQG49865.1"/>
    </source>
</evidence>
<proteinExistence type="predicted"/>
<protein>
    <submittedName>
        <fullName evidence="3">Antirepressor protein 1</fullName>
    </submittedName>
</protein>
<dbReference type="InterPro" id="IPR013557">
    <property type="entry name" value="AntA/B_antirep"/>
</dbReference>
<dbReference type="Pfam" id="PF08346">
    <property type="entry name" value="AntA"/>
    <property type="match status" value="1"/>
</dbReference>
<feature type="domain" description="AntA/AntB antirepressor" evidence="2">
    <location>
        <begin position="16"/>
        <end position="85"/>
    </location>
</feature>
<evidence type="ECO:0000259" key="2">
    <source>
        <dbReference type="Pfam" id="PF08346"/>
    </source>
</evidence>
<feature type="coiled-coil region" evidence="1">
    <location>
        <begin position="111"/>
        <end position="138"/>
    </location>
</feature>
<dbReference type="EMBL" id="LS483400">
    <property type="protein sequence ID" value="SQG49865.1"/>
    <property type="molecule type" value="Genomic_DNA"/>
</dbReference>
<accession>A0ABD7MQC8</accession>
<name>A0ABD7MQC8_CORUL</name>
<keyword evidence="1" id="KW-0175">Coiled coil</keyword>
<sequence>MSDLIPLTNNDGIQAVMGRDLHRFLEVGAEYRHWFPRMIAYGFEEGKDYTVKNDRVQDSLGYEREATNHILTMDTAKELSMVQNNAKGREARQYFFECEKRVAAVPQLTGAQLMAKALLEAESTMKELEDRATTAEAII</sequence>